<keyword evidence="2" id="KW-0812">Transmembrane</keyword>
<dbReference type="Gene3D" id="1.25.40.10">
    <property type="entry name" value="Tetratricopeptide repeat domain"/>
    <property type="match status" value="1"/>
</dbReference>
<proteinExistence type="predicted"/>
<dbReference type="Pfam" id="PF13174">
    <property type="entry name" value="TPR_6"/>
    <property type="match status" value="1"/>
</dbReference>
<name>A0A3B0YUP5_9ZZZZ</name>
<dbReference type="PROSITE" id="PS50005">
    <property type="entry name" value="TPR"/>
    <property type="match status" value="1"/>
</dbReference>
<dbReference type="SUPFAM" id="SSF48452">
    <property type="entry name" value="TPR-like"/>
    <property type="match status" value="1"/>
</dbReference>
<organism evidence="3">
    <name type="scientific">hydrothermal vent metagenome</name>
    <dbReference type="NCBI Taxonomy" id="652676"/>
    <lineage>
        <taxon>unclassified sequences</taxon>
        <taxon>metagenomes</taxon>
        <taxon>ecological metagenomes</taxon>
    </lineage>
</organism>
<feature type="transmembrane region" description="Helical" evidence="2">
    <location>
        <begin position="15"/>
        <end position="36"/>
    </location>
</feature>
<reference evidence="3" key="1">
    <citation type="submission" date="2018-06" db="EMBL/GenBank/DDBJ databases">
        <authorList>
            <person name="Zhirakovskaya E."/>
        </authorList>
    </citation>
    <scope>NUCLEOTIDE SEQUENCE</scope>
</reference>
<feature type="compositionally biased region" description="Basic and acidic residues" evidence="1">
    <location>
        <begin position="208"/>
        <end position="225"/>
    </location>
</feature>
<dbReference type="InterPro" id="IPR019734">
    <property type="entry name" value="TPR_rpt"/>
</dbReference>
<keyword evidence="2" id="KW-0472">Membrane</keyword>
<evidence type="ECO:0000256" key="1">
    <source>
        <dbReference type="SAM" id="MobiDB-lite"/>
    </source>
</evidence>
<evidence type="ECO:0000256" key="2">
    <source>
        <dbReference type="SAM" id="Phobius"/>
    </source>
</evidence>
<dbReference type="InterPro" id="IPR011990">
    <property type="entry name" value="TPR-like_helical_dom_sf"/>
</dbReference>
<evidence type="ECO:0000313" key="3">
    <source>
        <dbReference type="EMBL" id="VAW83141.1"/>
    </source>
</evidence>
<accession>A0A3B0YUP5</accession>
<feature type="region of interest" description="Disordered" evidence="1">
    <location>
        <begin position="202"/>
        <end position="240"/>
    </location>
</feature>
<gene>
    <name evidence="3" type="ORF">MNBD_GAMMA16-441</name>
</gene>
<keyword evidence="2" id="KW-1133">Transmembrane helix</keyword>
<dbReference type="AlphaFoldDB" id="A0A3B0YUP5"/>
<protein>
    <submittedName>
        <fullName evidence="3">Uncharacterized protein</fullName>
    </submittedName>
</protein>
<sequence length="240" mass="26859">MNSQALIIDSDNTNAVTIMISLLMLLAALALVAGFAMRSEFNFITPEELAQQQIEPSIDPAQDPQGHAKQVRLQQLTERFDQAIVMLHAKQYDFAVTALHRVIELSPNMPEAHVNMGFAMLGLKRYKAAGDFFASAIRLKPYQGNAYWGLAVSLNELGDTEGALGAMRSYIHLAPPNDPYVRKARSALWEWESKLKRGPLPQAEADWIEQRGKEWDDRNSPELDKPNQTTGEIDLLSEQP</sequence>
<dbReference type="EMBL" id="UOFO01000002">
    <property type="protein sequence ID" value="VAW83141.1"/>
    <property type="molecule type" value="Genomic_DNA"/>
</dbReference>